<dbReference type="EMBL" id="JAMXWF010000043">
    <property type="protein sequence ID" value="MDQ6412427.1"/>
    <property type="molecule type" value="Genomic_DNA"/>
</dbReference>
<evidence type="ECO:0000313" key="1">
    <source>
        <dbReference type="EMBL" id="MCX4150612.1"/>
    </source>
</evidence>
<dbReference type="Proteomes" id="UP001209412">
    <property type="component" value="Unassembled WGS sequence"/>
</dbReference>
<reference evidence="2" key="1">
    <citation type="submission" date="2022-06" db="EMBL/GenBank/DDBJ databases">
        <title>PHB producers.</title>
        <authorList>
            <person name="Besaury L."/>
        </authorList>
    </citation>
    <scope>NUCLEOTIDE SEQUENCE</scope>
    <source>
        <strain evidence="2 3">SEWS6</strain>
    </source>
</reference>
<organism evidence="2 4">
    <name type="scientific">Paraburkholderia madseniana</name>
    <dbReference type="NCBI Taxonomy" id="2599607"/>
    <lineage>
        <taxon>Bacteria</taxon>
        <taxon>Pseudomonadati</taxon>
        <taxon>Pseudomonadota</taxon>
        <taxon>Betaproteobacteria</taxon>
        <taxon>Burkholderiales</taxon>
        <taxon>Burkholderiaceae</taxon>
        <taxon>Paraburkholderia</taxon>
    </lineage>
</organism>
<evidence type="ECO:0000313" key="3">
    <source>
        <dbReference type="Proteomes" id="UP001209412"/>
    </source>
</evidence>
<comment type="caution">
    <text evidence="2">The sequence shown here is derived from an EMBL/GenBank/DDBJ whole genome shotgun (WGS) entry which is preliminary data.</text>
</comment>
<evidence type="ECO:0000313" key="2">
    <source>
        <dbReference type="EMBL" id="MDQ6412427.1"/>
    </source>
</evidence>
<dbReference type="Proteomes" id="UP001242288">
    <property type="component" value="Unassembled WGS sequence"/>
</dbReference>
<keyword evidence="3" id="KW-1185">Reference proteome</keyword>
<name>A0AAP5BM00_9BURK</name>
<dbReference type="AlphaFoldDB" id="A0AAP5BM00"/>
<accession>A0AAP5BM00</accession>
<evidence type="ECO:0000313" key="4">
    <source>
        <dbReference type="Proteomes" id="UP001242288"/>
    </source>
</evidence>
<gene>
    <name evidence="2" type="ORF">NIE36_35460</name>
    <name evidence="1" type="ORF">OSB80_35545</name>
</gene>
<proteinExistence type="predicted"/>
<dbReference type="RefSeq" id="WP_266261217.1">
    <property type="nucleotide sequence ID" value="NZ_JAMXWF010000043.1"/>
</dbReference>
<protein>
    <submittedName>
        <fullName evidence="2">Uncharacterized protein</fullName>
    </submittedName>
</protein>
<dbReference type="EMBL" id="JAPKHW010000043">
    <property type="protein sequence ID" value="MCX4150612.1"/>
    <property type="molecule type" value="Genomic_DNA"/>
</dbReference>
<sequence>MKSEPGVFNDPPNVAAIASKGVLCGRDWIDDEGSAWQFHGSQSSRQEGDALVVSLQNIVELDDTIRDLPDLPVGCHAWRTGGRRAFLERSFQLS</sequence>